<proteinExistence type="predicted"/>
<feature type="transmembrane region" description="Helical" evidence="1">
    <location>
        <begin position="21"/>
        <end position="38"/>
    </location>
</feature>
<dbReference type="EMBL" id="NVWI01000010">
    <property type="protein sequence ID" value="PCJ40206.1"/>
    <property type="molecule type" value="Genomic_DNA"/>
</dbReference>
<evidence type="ECO:0000256" key="1">
    <source>
        <dbReference type="SAM" id="Phobius"/>
    </source>
</evidence>
<keyword evidence="1" id="KW-0812">Transmembrane</keyword>
<accession>A0A2A5CA12</accession>
<gene>
    <name evidence="2" type="ORF">COA71_11910</name>
</gene>
<keyword evidence="1" id="KW-0472">Membrane</keyword>
<evidence type="ECO:0000313" key="3">
    <source>
        <dbReference type="Proteomes" id="UP000228987"/>
    </source>
</evidence>
<name>A0A2A5CA12_9GAMM</name>
<dbReference type="AlphaFoldDB" id="A0A2A5CA12"/>
<evidence type="ECO:0000313" key="2">
    <source>
        <dbReference type="EMBL" id="PCJ40206.1"/>
    </source>
</evidence>
<comment type="caution">
    <text evidence="2">The sequence shown here is derived from an EMBL/GenBank/DDBJ whole genome shotgun (WGS) entry which is preliminary data.</text>
</comment>
<keyword evidence="1" id="KW-1133">Transmembrane helix</keyword>
<reference evidence="3" key="1">
    <citation type="submission" date="2017-08" db="EMBL/GenBank/DDBJ databases">
        <title>A dynamic microbial community with high functional redundancy inhabits the cold, oxic subseafloor aquifer.</title>
        <authorList>
            <person name="Tully B.J."/>
            <person name="Wheat C.G."/>
            <person name="Glazer B.T."/>
            <person name="Huber J.A."/>
        </authorList>
    </citation>
    <scope>NUCLEOTIDE SEQUENCE [LARGE SCALE GENOMIC DNA]</scope>
</reference>
<dbReference type="Proteomes" id="UP000228987">
    <property type="component" value="Unassembled WGS sequence"/>
</dbReference>
<organism evidence="2 3">
    <name type="scientific">SAR86 cluster bacterium</name>
    <dbReference type="NCBI Taxonomy" id="2030880"/>
    <lineage>
        <taxon>Bacteria</taxon>
        <taxon>Pseudomonadati</taxon>
        <taxon>Pseudomonadota</taxon>
        <taxon>Gammaproteobacteria</taxon>
        <taxon>SAR86 cluster</taxon>
    </lineage>
</organism>
<feature type="transmembrane region" description="Helical" evidence="1">
    <location>
        <begin position="156"/>
        <end position="175"/>
    </location>
</feature>
<feature type="transmembrane region" description="Helical" evidence="1">
    <location>
        <begin position="130"/>
        <end position="150"/>
    </location>
</feature>
<sequence length="184" mass="20774">MIEPIVNFFDKLVDDFTWRRLSLLLSAIIFVAVSLWIYESYTGSFKLGKLEKQLVLLEKLSDLSNYEPIQNNPTLSATYEALSLELNSLNDTGFDLVSISREMKQAIAAVLPWLAFALILLFMPAENNSSAIAGIAIAAIPLSVIGYWIPPLEESWVNYALYPITSFVVCMYLVITWQRKKENA</sequence>
<feature type="transmembrane region" description="Helical" evidence="1">
    <location>
        <begin position="106"/>
        <end position="123"/>
    </location>
</feature>
<protein>
    <submittedName>
        <fullName evidence="2">Uncharacterized protein</fullName>
    </submittedName>
</protein>